<name>A0A1X2G6V8_9FUNG</name>
<feature type="compositionally biased region" description="Basic and acidic residues" evidence="1">
    <location>
        <begin position="609"/>
        <end position="618"/>
    </location>
</feature>
<dbReference type="PANTHER" id="PTHR31014:SF0">
    <property type="entry name" value="MITOCHONDRIAL TRANSLATION SYSTEM COMPONENT PET127-RELATED"/>
    <property type="match status" value="1"/>
</dbReference>
<organism evidence="2 3">
    <name type="scientific">Hesseltinella vesiculosa</name>
    <dbReference type="NCBI Taxonomy" id="101127"/>
    <lineage>
        <taxon>Eukaryota</taxon>
        <taxon>Fungi</taxon>
        <taxon>Fungi incertae sedis</taxon>
        <taxon>Mucoromycota</taxon>
        <taxon>Mucoromycotina</taxon>
        <taxon>Mucoromycetes</taxon>
        <taxon>Mucorales</taxon>
        <taxon>Cunninghamellaceae</taxon>
        <taxon>Hesseltinella</taxon>
    </lineage>
</organism>
<feature type="region of interest" description="Disordered" evidence="1">
    <location>
        <begin position="604"/>
        <end position="628"/>
    </location>
</feature>
<dbReference type="GO" id="GO:0000964">
    <property type="term" value="P:mitochondrial RNA 5'-end processing"/>
    <property type="evidence" value="ECO:0007669"/>
    <property type="project" value="TreeGrafter"/>
</dbReference>
<evidence type="ECO:0000313" key="2">
    <source>
        <dbReference type="EMBL" id="ORX46564.1"/>
    </source>
</evidence>
<sequence>MNVIHSLYKSRTSNVVVTSYRYHGCRCMSTLADPIQQQFANLVQRTRDEVGATTAPPASQTKAKKRKYGPNPERKKRHLLQMLKQRAQAHVNASPMHQNKKFVRPKTLLQPALINLSPDTLDSSWTKLDDEKYQRIDSDVHIPVSKLAHGLERTLFKSGIHLLKNKKAQYNFSPFLEQLTQPDEFDYDALQPYRTSSKDSTLRDLAKKHEAKYIGSTSSVSGILSHVYFELSKSRPLDISYLSDTYSENSPRRHTRGSRVPKTIYLRWKDGAYAVDNDKSFDTNTNVLAHMGKSMEKLLTSAPAEFSRFLKENSACVTQDERSAPEAFAYGRLDNLFLRSQLDCYHHKLPRKTFDLKTRATMPVRLDIPHYKDYYNYTLDQYIGYYYSFEREYYDMVRSAFLKYCFQVRIGHMDGIMVTYHNTEKIFGFQYISREELDARLFGTTKMGDDVFKYSLSMMKNIFQLATDRFPEQTLRITFDASAKVCSDIKVYVEAVPAEHEAMLDLPPVEDEEQVTKIPTSSTQNEKAFQPLSDDVALFRIQSKSFLNGQSIVGPVAVNNISDAWDVYYQVKEDPYPKDDIKKHISRIREQQATVFLPASDSSPPFLEPFKRQRILDRNKKKRTRRHA</sequence>
<accession>A0A1X2G6V8</accession>
<protein>
    <submittedName>
        <fullName evidence="2">Pet127-domain-containing protein</fullName>
    </submittedName>
</protein>
<reference evidence="2 3" key="1">
    <citation type="submission" date="2016-07" db="EMBL/GenBank/DDBJ databases">
        <title>Pervasive Adenine N6-methylation of Active Genes in Fungi.</title>
        <authorList>
            <consortium name="DOE Joint Genome Institute"/>
            <person name="Mondo S.J."/>
            <person name="Dannebaum R.O."/>
            <person name="Kuo R.C."/>
            <person name="Labutti K."/>
            <person name="Haridas S."/>
            <person name="Kuo A."/>
            <person name="Salamov A."/>
            <person name="Ahrendt S.R."/>
            <person name="Lipzen A."/>
            <person name="Sullivan W."/>
            <person name="Andreopoulos W.B."/>
            <person name="Clum A."/>
            <person name="Lindquist E."/>
            <person name="Daum C."/>
            <person name="Ramamoorthy G.K."/>
            <person name="Gryganskyi A."/>
            <person name="Culley D."/>
            <person name="Magnuson J.K."/>
            <person name="James T.Y."/>
            <person name="O'Malley M.A."/>
            <person name="Stajich J.E."/>
            <person name="Spatafora J.W."/>
            <person name="Visel A."/>
            <person name="Grigoriev I.V."/>
        </authorList>
    </citation>
    <scope>NUCLEOTIDE SEQUENCE [LARGE SCALE GENOMIC DNA]</scope>
    <source>
        <strain evidence="2 3">NRRL 3301</strain>
    </source>
</reference>
<feature type="region of interest" description="Disordered" evidence="1">
    <location>
        <begin position="47"/>
        <end position="73"/>
    </location>
</feature>
<evidence type="ECO:0000256" key="1">
    <source>
        <dbReference type="SAM" id="MobiDB-lite"/>
    </source>
</evidence>
<feature type="compositionally biased region" description="Basic residues" evidence="1">
    <location>
        <begin position="62"/>
        <end position="73"/>
    </location>
</feature>
<proteinExistence type="predicted"/>
<dbReference type="GO" id="GO:0005740">
    <property type="term" value="C:mitochondrial envelope"/>
    <property type="evidence" value="ECO:0007669"/>
    <property type="project" value="TreeGrafter"/>
</dbReference>
<dbReference type="OrthoDB" id="10249045at2759"/>
<gene>
    <name evidence="2" type="ORF">DM01DRAFT_1311060</name>
</gene>
<dbReference type="EMBL" id="MCGT01000037">
    <property type="protein sequence ID" value="ORX46564.1"/>
    <property type="molecule type" value="Genomic_DNA"/>
</dbReference>
<dbReference type="AlphaFoldDB" id="A0A1X2G6V8"/>
<dbReference type="PANTHER" id="PTHR31014">
    <property type="entry name" value="MITOCHONDRIAL TRANSLATION SYSTEM COMPONENT PET127-RELATED"/>
    <property type="match status" value="1"/>
</dbReference>
<evidence type="ECO:0000313" key="3">
    <source>
        <dbReference type="Proteomes" id="UP000242146"/>
    </source>
</evidence>
<keyword evidence="3" id="KW-1185">Reference proteome</keyword>
<dbReference type="Pfam" id="PF08634">
    <property type="entry name" value="Pet127"/>
    <property type="match status" value="1"/>
</dbReference>
<comment type="caution">
    <text evidence="2">The sequence shown here is derived from an EMBL/GenBank/DDBJ whole genome shotgun (WGS) entry which is preliminary data.</text>
</comment>
<dbReference type="Proteomes" id="UP000242146">
    <property type="component" value="Unassembled WGS sequence"/>
</dbReference>
<dbReference type="InterPro" id="IPR013943">
    <property type="entry name" value="Pet127"/>
</dbReference>
<dbReference type="STRING" id="101127.A0A1X2G6V8"/>
<feature type="compositionally biased region" description="Basic residues" evidence="1">
    <location>
        <begin position="619"/>
        <end position="628"/>
    </location>
</feature>